<reference evidence="1" key="1">
    <citation type="journal article" date="2020" name="Nature">
        <title>Giant virus diversity and host interactions through global metagenomics.</title>
        <authorList>
            <person name="Schulz F."/>
            <person name="Roux S."/>
            <person name="Paez-Espino D."/>
            <person name="Jungbluth S."/>
            <person name="Walsh D.A."/>
            <person name="Denef V.J."/>
            <person name="McMahon K.D."/>
            <person name="Konstantinidis K.T."/>
            <person name="Eloe-Fadrosh E.A."/>
            <person name="Kyrpides N.C."/>
            <person name="Woyke T."/>
        </authorList>
    </citation>
    <scope>NUCLEOTIDE SEQUENCE</scope>
    <source>
        <strain evidence="1">GVMAG-M-3300023179-116</strain>
    </source>
</reference>
<protein>
    <submittedName>
        <fullName evidence="1">Uncharacterized protein</fullName>
    </submittedName>
</protein>
<accession>A0A6C0E368</accession>
<evidence type="ECO:0000313" key="1">
    <source>
        <dbReference type="EMBL" id="QHT23566.1"/>
    </source>
</evidence>
<dbReference type="AlphaFoldDB" id="A0A6C0E368"/>
<dbReference type="EMBL" id="MN739732">
    <property type="protein sequence ID" value="QHT23566.1"/>
    <property type="molecule type" value="Genomic_DNA"/>
</dbReference>
<sequence>MNTNIFCKLPDDIIKNILLYDEHFIMREGVITSIIPKTDYRYKLLHFFIPKLHIKENLHSIIKYTYHLPNLYNYKGRSNDNPDLIHVNINEYSNFVKYSIWIGRQYPKHFICNKKQIYYIENPLEYNWIYTKYEYTRK</sequence>
<proteinExistence type="predicted"/>
<organism evidence="1">
    <name type="scientific">viral metagenome</name>
    <dbReference type="NCBI Taxonomy" id="1070528"/>
    <lineage>
        <taxon>unclassified sequences</taxon>
        <taxon>metagenomes</taxon>
        <taxon>organismal metagenomes</taxon>
    </lineage>
</organism>
<name>A0A6C0E368_9ZZZZ</name>